<proteinExistence type="predicted"/>
<dbReference type="Proteomes" id="UP000030710">
    <property type="component" value="Unassembled WGS sequence"/>
</dbReference>
<evidence type="ECO:0000313" key="2">
    <source>
        <dbReference type="Proteomes" id="UP000030710"/>
    </source>
</evidence>
<dbReference type="AlphaFoldDB" id="U1PNF2"/>
<sequence>MDRDCLEGGYFEYRLSCSDMNTDEHLEELFQEIESVSKEQIESEFNSFTQSGIDDHETKKGVIAIEELSNQFGTTERETVKSNLVNLVKYDIPPMRQGIA</sequence>
<gene>
    <name evidence="1" type="ORF">J07HQW2_00210</name>
</gene>
<accession>U1PNF2</accession>
<dbReference type="HOGENOM" id="CLU_2299295_0_0_2"/>
<organism evidence="1 2">
    <name type="scientific">Haloquadratum walsbyi J07HQW2</name>
    <dbReference type="NCBI Taxonomy" id="1238425"/>
    <lineage>
        <taxon>Archaea</taxon>
        <taxon>Methanobacteriati</taxon>
        <taxon>Methanobacteriota</taxon>
        <taxon>Stenosarchaea group</taxon>
        <taxon>Halobacteria</taxon>
        <taxon>Halobacteriales</taxon>
        <taxon>Haloferacaceae</taxon>
        <taxon>Haloquadratum</taxon>
    </lineage>
</organism>
<dbReference type="EMBL" id="KE356561">
    <property type="protein sequence ID" value="ERG93776.1"/>
    <property type="molecule type" value="Genomic_DNA"/>
</dbReference>
<evidence type="ECO:0000313" key="1">
    <source>
        <dbReference type="EMBL" id="ERG93776.1"/>
    </source>
</evidence>
<name>U1PNF2_9EURY</name>
<reference evidence="1 2" key="1">
    <citation type="journal article" date="2013" name="PLoS ONE">
        <title>Assembly-driven community genomics of a hypersaline microbial ecosystem.</title>
        <authorList>
            <person name="Podell S."/>
            <person name="Ugalde J.A."/>
            <person name="Narasingarao P."/>
            <person name="Banfield J.F."/>
            <person name="Heidelberg K.B."/>
            <person name="Allen E.E."/>
        </authorList>
    </citation>
    <scope>NUCLEOTIDE SEQUENCE [LARGE SCALE GENOMIC DNA]</scope>
    <source>
        <strain evidence="2">J07HQW2</strain>
    </source>
</reference>
<protein>
    <submittedName>
        <fullName evidence="1">Uncharacterized protein</fullName>
    </submittedName>
</protein>